<dbReference type="EMBL" id="PVBT01000012">
    <property type="protein sequence ID" value="PRD49535.1"/>
    <property type="molecule type" value="Genomic_DNA"/>
</dbReference>
<accession>A0A2S9J9S0</accession>
<comment type="caution">
    <text evidence="1">The sequence shown here is derived from an EMBL/GenBank/DDBJ whole genome shotgun (WGS) entry which is preliminary data.</text>
</comment>
<protein>
    <submittedName>
        <fullName evidence="1">Uncharacterized protein</fullName>
    </submittedName>
</protein>
<evidence type="ECO:0000313" key="1">
    <source>
        <dbReference type="EMBL" id="PRD49535.1"/>
    </source>
</evidence>
<name>A0A2S9J9S0_9HYPH</name>
<keyword evidence="2" id="KW-1185">Reference proteome</keyword>
<dbReference type="AlphaFoldDB" id="A0A2S9J9S0"/>
<evidence type="ECO:0000313" key="2">
    <source>
        <dbReference type="Proteomes" id="UP000238563"/>
    </source>
</evidence>
<reference evidence="1 2" key="1">
    <citation type="submission" date="2018-02" db="EMBL/GenBank/DDBJ databases">
        <title>The draft genome of Phyllobacterium myrsinacearum DSM5892.</title>
        <authorList>
            <person name="Li L."/>
            <person name="Liu L."/>
            <person name="Zhang X."/>
            <person name="Wang T."/>
        </authorList>
    </citation>
    <scope>NUCLEOTIDE SEQUENCE [LARGE SCALE GENOMIC DNA]</scope>
    <source>
        <strain evidence="1 2">DSM 5892</strain>
    </source>
</reference>
<organism evidence="1 2">
    <name type="scientific">Phyllobacterium myrsinacearum</name>
    <dbReference type="NCBI Taxonomy" id="28101"/>
    <lineage>
        <taxon>Bacteria</taxon>
        <taxon>Pseudomonadati</taxon>
        <taxon>Pseudomonadota</taxon>
        <taxon>Alphaproteobacteria</taxon>
        <taxon>Hyphomicrobiales</taxon>
        <taxon>Phyllobacteriaceae</taxon>
        <taxon>Phyllobacterium</taxon>
    </lineage>
</organism>
<proteinExistence type="predicted"/>
<sequence>MSGNWIIALDEKAASTNALQSLNASAAVQPFESKSDYIVMRRSQKGRVVQVKVSFINADKRTKTIIIRAQRSDAMVRNRDANSSLRRSQRRLRRLLLTRNR</sequence>
<gene>
    <name evidence="1" type="ORF">C5750_25990</name>
</gene>
<dbReference type="Proteomes" id="UP000238563">
    <property type="component" value="Unassembled WGS sequence"/>
</dbReference>